<dbReference type="GO" id="GO:0016301">
    <property type="term" value="F:kinase activity"/>
    <property type="evidence" value="ECO:0007669"/>
    <property type="project" value="UniProtKB-KW"/>
</dbReference>
<dbReference type="PROSITE" id="PS50146">
    <property type="entry name" value="DAGK"/>
    <property type="match status" value="1"/>
</dbReference>
<dbReference type="PANTHER" id="PTHR30492:SF0">
    <property type="entry name" value="METHYLGLYOXAL SYNTHASE"/>
    <property type="match status" value="1"/>
</dbReference>
<dbReference type="Pfam" id="PF00781">
    <property type="entry name" value="DAGK_cat"/>
    <property type="match status" value="1"/>
</dbReference>
<dbReference type="Gene3D" id="2.60.200.40">
    <property type="match status" value="1"/>
</dbReference>
<comment type="caution">
    <text evidence="2">The sequence shown here is derived from an EMBL/GenBank/DDBJ whole genome shotgun (WGS) entry which is preliminary data.</text>
</comment>
<accession>A0ABU5S844</accession>
<dbReference type="InterPro" id="IPR016064">
    <property type="entry name" value="NAD/diacylglycerol_kinase_sf"/>
</dbReference>
<dbReference type="SUPFAM" id="SSF111331">
    <property type="entry name" value="NAD kinase/diacylglycerol kinase-like"/>
    <property type="match status" value="1"/>
</dbReference>
<dbReference type="PANTHER" id="PTHR30492">
    <property type="entry name" value="METHYLGLYOXAL SYNTHASE"/>
    <property type="match status" value="1"/>
</dbReference>
<dbReference type="Proteomes" id="UP001303899">
    <property type="component" value="Unassembled WGS sequence"/>
</dbReference>
<evidence type="ECO:0000259" key="1">
    <source>
        <dbReference type="PROSITE" id="PS50146"/>
    </source>
</evidence>
<feature type="domain" description="DAGKc" evidence="1">
    <location>
        <begin position="9"/>
        <end position="137"/>
    </location>
</feature>
<dbReference type="InterPro" id="IPR017438">
    <property type="entry name" value="ATP-NAD_kinase_N"/>
</dbReference>
<dbReference type="InterPro" id="IPR045540">
    <property type="entry name" value="YegS/DAGK_C"/>
</dbReference>
<protein>
    <submittedName>
        <fullName evidence="2">Diacylglycerol kinase family protein</fullName>
    </submittedName>
</protein>
<keyword evidence="2" id="KW-0418">Kinase</keyword>
<dbReference type="InterPro" id="IPR001206">
    <property type="entry name" value="Diacylglycerol_kinase_cat_dom"/>
</dbReference>
<gene>
    <name evidence="2" type="ORF">VB776_17060</name>
</gene>
<dbReference type="SMART" id="SM00046">
    <property type="entry name" value="DAGKc"/>
    <property type="match status" value="1"/>
</dbReference>
<evidence type="ECO:0000313" key="3">
    <source>
        <dbReference type="Proteomes" id="UP001303899"/>
    </source>
</evidence>
<name>A0ABU5S844_9BACT</name>
<proteinExistence type="predicted"/>
<organism evidence="2 3">
    <name type="scientific">Arcicella gelida</name>
    <dbReference type="NCBI Taxonomy" id="2984195"/>
    <lineage>
        <taxon>Bacteria</taxon>
        <taxon>Pseudomonadati</taxon>
        <taxon>Bacteroidota</taxon>
        <taxon>Cytophagia</taxon>
        <taxon>Cytophagales</taxon>
        <taxon>Flectobacillaceae</taxon>
        <taxon>Arcicella</taxon>
    </lineage>
</organism>
<reference evidence="2 3" key="1">
    <citation type="submission" date="2023-12" db="EMBL/GenBank/DDBJ databases">
        <title>Novel species of the genus Arcicella isolated from rivers.</title>
        <authorList>
            <person name="Lu H."/>
        </authorList>
    </citation>
    <scope>NUCLEOTIDE SEQUENCE [LARGE SCALE GENOMIC DNA]</scope>
    <source>
        <strain evidence="2 3">DC2W</strain>
    </source>
</reference>
<dbReference type="EMBL" id="JAYGIL010000023">
    <property type="protein sequence ID" value="MEA5404646.1"/>
    <property type="molecule type" value="Genomic_DNA"/>
</dbReference>
<dbReference type="RefSeq" id="WP_323698084.1">
    <property type="nucleotide sequence ID" value="NZ_JAYGIL010000023.1"/>
</dbReference>
<dbReference type="Gene3D" id="3.40.50.10330">
    <property type="entry name" value="Probable inorganic polyphosphate/atp-NAD kinase, domain 1"/>
    <property type="match status" value="1"/>
</dbReference>
<dbReference type="InterPro" id="IPR004363">
    <property type="entry name" value="Methylgl_synth"/>
</dbReference>
<evidence type="ECO:0000313" key="2">
    <source>
        <dbReference type="EMBL" id="MEA5404646.1"/>
    </source>
</evidence>
<sequence>MNELFMLEKHTLKILFVINTGAGSSSRDWSSLIAEYFILKKTIIEIYDLQKNCTIEGIKEKISQFAPSQVVAVGGDGTVKLVAESLIHSHIPLGILPAGSANGLAKELGISNNPEKALETLLTGITKKVHLININEQLCIHLSDIGLNAYAMKKFKHQGIRGMWGYLIASLKVLWQNPLIQIEVETNGEIHQLRAEMIVIANATQYGSGAVINPIGKLDDGLFEVVVLKKISPSEIFKMTFLKDGYDAEKIEIFQTKSLKMRSVRKVHFQIDGEYLGKVKEVNANVIPDALEIIVPEMS</sequence>
<keyword evidence="2" id="KW-0808">Transferase</keyword>
<dbReference type="Pfam" id="PF19279">
    <property type="entry name" value="YegS_C"/>
    <property type="match status" value="1"/>
</dbReference>
<keyword evidence="3" id="KW-1185">Reference proteome</keyword>